<reference evidence="2" key="2">
    <citation type="submission" date="2022-06" db="UniProtKB">
        <authorList>
            <consortium name="EnsemblMetazoa"/>
        </authorList>
    </citation>
    <scope>IDENTIFICATION</scope>
</reference>
<dbReference type="OrthoDB" id="10537934at2759"/>
<reference evidence="3" key="1">
    <citation type="submission" date="2010-06" db="EMBL/GenBank/DDBJ databases">
        <authorList>
            <person name="Jiang H."/>
            <person name="Abraham K."/>
            <person name="Ali S."/>
            <person name="Alsbrooks S.L."/>
            <person name="Anim B.N."/>
            <person name="Anosike U.S."/>
            <person name="Attaway T."/>
            <person name="Bandaranaike D.P."/>
            <person name="Battles P.K."/>
            <person name="Bell S.N."/>
            <person name="Bell A.V."/>
            <person name="Beltran B."/>
            <person name="Bickham C."/>
            <person name="Bustamante Y."/>
            <person name="Caleb T."/>
            <person name="Canada A."/>
            <person name="Cardenas V."/>
            <person name="Carter K."/>
            <person name="Chacko J."/>
            <person name="Chandrabose M.N."/>
            <person name="Chavez D."/>
            <person name="Chavez A."/>
            <person name="Chen L."/>
            <person name="Chu H.-S."/>
            <person name="Claassen K.J."/>
            <person name="Cockrell R."/>
            <person name="Collins M."/>
            <person name="Cooper J.A."/>
            <person name="Cree A."/>
            <person name="Curry S.M."/>
            <person name="Da Y."/>
            <person name="Dao M.D."/>
            <person name="Das B."/>
            <person name="Davila M.-L."/>
            <person name="Davy-Carroll L."/>
            <person name="Denson S."/>
            <person name="Dinh H."/>
            <person name="Ebong V.E."/>
            <person name="Edwards J.R."/>
            <person name="Egan A."/>
            <person name="El-Daye J."/>
            <person name="Escobedo L."/>
            <person name="Fernandez S."/>
            <person name="Fernando P.R."/>
            <person name="Flagg N."/>
            <person name="Forbes L.D."/>
            <person name="Fowler R.G."/>
            <person name="Fu Q."/>
            <person name="Gabisi R.A."/>
            <person name="Ganer J."/>
            <person name="Garbino Pronczuk A."/>
            <person name="Garcia R.M."/>
            <person name="Garner T."/>
            <person name="Garrett T.E."/>
            <person name="Gonzalez D.A."/>
            <person name="Hamid H."/>
            <person name="Hawkins E.S."/>
            <person name="Hirani K."/>
            <person name="Hogues M.E."/>
            <person name="Hollins B."/>
            <person name="Hsiao C.-H."/>
            <person name="Jabil R."/>
            <person name="James M.L."/>
            <person name="Jhangiani S.N."/>
            <person name="Johnson B."/>
            <person name="Johnson Q."/>
            <person name="Joshi V."/>
            <person name="Kalu J.B."/>
            <person name="Kam C."/>
            <person name="Kashfia A."/>
            <person name="Keebler J."/>
            <person name="Kisamo H."/>
            <person name="Kovar C.L."/>
            <person name="Lago L.A."/>
            <person name="Lai C.-Y."/>
            <person name="Laidlaw J."/>
            <person name="Lara F."/>
            <person name="Le T.-K."/>
            <person name="Lee S.L."/>
            <person name="Legall F.H."/>
            <person name="Lemon S.J."/>
            <person name="Lewis L.R."/>
            <person name="Li B."/>
            <person name="Liu Y."/>
            <person name="Liu Y.-S."/>
            <person name="Lopez J."/>
            <person name="Lozado R.J."/>
            <person name="Lu J."/>
            <person name="Madu R.C."/>
            <person name="Maheshwari M."/>
            <person name="Maheshwari R."/>
            <person name="Malloy K."/>
            <person name="Martinez E."/>
            <person name="Mathew T."/>
            <person name="Mercado I.C."/>
            <person name="Mercado C."/>
            <person name="Meyer B."/>
            <person name="Montgomery K."/>
            <person name="Morgan M.B."/>
            <person name="Munidasa M."/>
            <person name="Nazareth L.V."/>
            <person name="Nelson J."/>
            <person name="Ng B.M."/>
            <person name="Nguyen N.B."/>
            <person name="Nguyen P.Q."/>
            <person name="Nguyen T."/>
            <person name="Obregon M."/>
            <person name="Okwuonu G.O."/>
            <person name="Onwere C.G."/>
            <person name="Orozco G."/>
            <person name="Parra A."/>
            <person name="Patel S."/>
            <person name="Patil S."/>
            <person name="Perez A."/>
            <person name="Perez Y."/>
            <person name="Pham C."/>
            <person name="Primus E.L."/>
            <person name="Pu L.-L."/>
            <person name="Puazo M."/>
            <person name="Qin X."/>
            <person name="Quiroz J.B."/>
            <person name="Reese J."/>
            <person name="Richards S."/>
            <person name="Rives C.M."/>
            <person name="Robberts R."/>
            <person name="Ruiz S.J."/>
            <person name="Ruiz M.J."/>
            <person name="Santibanez J."/>
            <person name="Schneider B.W."/>
            <person name="Sisson I."/>
            <person name="Smith M."/>
            <person name="Sodergren E."/>
            <person name="Song X.-Z."/>
            <person name="Song B.B."/>
            <person name="Summersgill H."/>
            <person name="Thelus R."/>
            <person name="Thornton R.D."/>
            <person name="Trejos Z.Y."/>
            <person name="Usmani K."/>
            <person name="Vattathil S."/>
            <person name="Villasana D."/>
            <person name="Walker D.L."/>
            <person name="Wang S."/>
            <person name="Wang K."/>
            <person name="White C.S."/>
            <person name="Williams A.C."/>
            <person name="Williamson J."/>
            <person name="Wilson K."/>
            <person name="Woghiren I.O."/>
            <person name="Woodworth J.R."/>
            <person name="Worley K.C."/>
            <person name="Wright R.A."/>
            <person name="Wu W."/>
            <person name="Young L."/>
            <person name="Zhang L."/>
            <person name="Zhang J."/>
            <person name="Zhu Y."/>
            <person name="Muzny D.M."/>
            <person name="Weinstock G."/>
            <person name="Gibbs R.A."/>
        </authorList>
    </citation>
    <scope>NUCLEOTIDE SEQUENCE [LARGE SCALE GENOMIC DNA]</scope>
    <source>
        <strain evidence="3">LSR1</strain>
    </source>
</reference>
<organism evidence="2 3">
    <name type="scientific">Acyrthosiphon pisum</name>
    <name type="common">Pea aphid</name>
    <dbReference type="NCBI Taxonomy" id="7029"/>
    <lineage>
        <taxon>Eukaryota</taxon>
        <taxon>Metazoa</taxon>
        <taxon>Ecdysozoa</taxon>
        <taxon>Arthropoda</taxon>
        <taxon>Hexapoda</taxon>
        <taxon>Insecta</taxon>
        <taxon>Pterygota</taxon>
        <taxon>Neoptera</taxon>
        <taxon>Paraneoptera</taxon>
        <taxon>Hemiptera</taxon>
        <taxon>Sternorrhyncha</taxon>
        <taxon>Aphidomorpha</taxon>
        <taxon>Aphidoidea</taxon>
        <taxon>Aphididae</taxon>
        <taxon>Macrosiphini</taxon>
        <taxon>Acyrthosiphon</taxon>
    </lineage>
</organism>
<keyword evidence="3" id="KW-1185">Reference proteome</keyword>
<accession>A0A8R2H3U7</accession>
<dbReference type="AlphaFoldDB" id="A0A8R2H3U7"/>
<dbReference type="KEGG" id="api:107883300"/>
<proteinExistence type="predicted"/>
<dbReference type="Proteomes" id="UP000007819">
    <property type="component" value="Chromosome A1"/>
</dbReference>
<dbReference type="GeneID" id="107883300"/>
<dbReference type="RefSeq" id="XP_016658504.1">
    <property type="nucleotide sequence ID" value="XM_016803015.2"/>
</dbReference>
<evidence type="ECO:0000256" key="1">
    <source>
        <dbReference type="SAM" id="MobiDB-lite"/>
    </source>
</evidence>
<feature type="region of interest" description="Disordered" evidence="1">
    <location>
        <begin position="20"/>
        <end position="42"/>
    </location>
</feature>
<sequence length="145" mass="16534">MKSICERDRFAKTLEPDAHVSMRGQKGRRRHVCQSPDARSSMAGNSQTLYTVLQKCSICVRVFGHVPEGIYCAVTGPDGASWNFRRETTFRAQGTVYAIMTITQTTGKLYIVIRPTNGSISRLRMRRKKTIRIIHSNLIPTYCHW</sequence>
<name>A0A8R2H3U7_ACYPI</name>
<protein>
    <submittedName>
        <fullName evidence="2">Uncharacterized protein</fullName>
    </submittedName>
</protein>
<evidence type="ECO:0000313" key="2">
    <source>
        <dbReference type="EnsemblMetazoa" id="XP_016658504.1"/>
    </source>
</evidence>
<evidence type="ECO:0000313" key="3">
    <source>
        <dbReference type="Proteomes" id="UP000007819"/>
    </source>
</evidence>
<dbReference type="EnsemblMetazoa" id="XM_016803015.2">
    <property type="protein sequence ID" value="XP_016658504.1"/>
    <property type="gene ID" value="LOC107883300"/>
</dbReference>